<dbReference type="InterPro" id="IPR035906">
    <property type="entry name" value="MetI-like_sf"/>
</dbReference>
<dbReference type="Pfam" id="PF00528">
    <property type="entry name" value="BPD_transp_1"/>
    <property type="match status" value="1"/>
</dbReference>
<proteinExistence type="inferred from homology"/>
<reference evidence="9" key="1">
    <citation type="journal article" date="2020" name="mSystems">
        <title>Genome- and Community-Level Interaction Insights into Carbon Utilization and Element Cycling Functions of Hydrothermarchaeota in Hydrothermal Sediment.</title>
        <authorList>
            <person name="Zhou Z."/>
            <person name="Liu Y."/>
            <person name="Xu W."/>
            <person name="Pan J."/>
            <person name="Luo Z.H."/>
            <person name="Li M."/>
        </authorList>
    </citation>
    <scope>NUCLEOTIDE SEQUENCE [LARGE SCALE GENOMIC DNA]</scope>
    <source>
        <strain evidence="9">SpSt-751</strain>
    </source>
</reference>
<feature type="transmembrane region" description="Helical" evidence="7">
    <location>
        <begin position="75"/>
        <end position="97"/>
    </location>
</feature>
<evidence type="ECO:0000259" key="8">
    <source>
        <dbReference type="PROSITE" id="PS50928"/>
    </source>
</evidence>
<evidence type="ECO:0000256" key="6">
    <source>
        <dbReference type="ARBA" id="ARBA00023136"/>
    </source>
</evidence>
<comment type="subcellular location">
    <subcellularLocation>
        <location evidence="1 7">Cell membrane</location>
        <topology evidence="1 7">Multi-pass membrane protein</topology>
    </subcellularLocation>
</comment>
<dbReference type="Gene3D" id="1.10.3720.10">
    <property type="entry name" value="MetI-like"/>
    <property type="match status" value="1"/>
</dbReference>
<evidence type="ECO:0000313" key="9">
    <source>
        <dbReference type="EMBL" id="HGB30876.1"/>
    </source>
</evidence>
<keyword evidence="3" id="KW-1003">Cell membrane</keyword>
<evidence type="ECO:0000256" key="4">
    <source>
        <dbReference type="ARBA" id="ARBA00022692"/>
    </source>
</evidence>
<dbReference type="InterPro" id="IPR000515">
    <property type="entry name" value="MetI-like"/>
</dbReference>
<dbReference type="GO" id="GO:0005886">
    <property type="term" value="C:plasma membrane"/>
    <property type="evidence" value="ECO:0007669"/>
    <property type="project" value="UniProtKB-SubCell"/>
</dbReference>
<comment type="caution">
    <text evidence="9">The sequence shown here is derived from an EMBL/GenBank/DDBJ whole genome shotgun (WGS) entry which is preliminary data.</text>
</comment>
<keyword evidence="4 7" id="KW-0812">Transmembrane</keyword>
<accession>A0A7C3SP21</accession>
<feature type="transmembrane region" description="Helical" evidence="7">
    <location>
        <begin position="12"/>
        <end position="33"/>
    </location>
</feature>
<gene>
    <name evidence="9" type="ORF">ENV35_03250</name>
</gene>
<evidence type="ECO:0000256" key="5">
    <source>
        <dbReference type="ARBA" id="ARBA00022989"/>
    </source>
</evidence>
<dbReference type="CDD" id="cd06261">
    <property type="entry name" value="TM_PBP2"/>
    <property type="match status" value="1"/>
</dbReference>
<name>A0A7C3SP21_9BACT</name>
<dbReference type="EMBL" id="DTGA01000080">
    <property type="protein sequence ID" value="HGB30876.1"/>
    <property type="molecule type" value="Genomic_DNA"/>
</dbReference>
<feature type="transmembrane region" description="Helical" evidence="7">
    <location>
        <begin position="205"/>
        <end position="231"/>
    </location>
</feature>
<evidence type="ECO:0000256" key="3">
    <source>
        <dbReference type="ARBA" id="ARBA00022475"/>
    </source>
</evidence>
<feature type="transmembrane region" description="Helical" evidence="7">
    <location>
        <begin position="167"/>
        <end position="185"/>
    </location>
</feature>
<dbReference type="InterPro" id="IPR051393">
    <property type="entry name" value="ABC_transporter_permease"/>
</dbReference>
<feature type="transmembrane region" description="Helical" evidence="7">
    <location>
        <begin position="109"/>
        <end position="130"/>
    </location>
</feature>
<sequence length="301" mass="34358">MRLKYNTKLILWAYIFLFPSLVSLGIVILYPILDAFYISFFRWNLLSFEKSFIGLKNYEGLFQDSIFKKALINTLYFSVISVPVTLFIALIIALMLNSLSTGIKNTLRTIYFIPVITSIVAVSFVWRWMFEPSYGPINHILGFLGIHGIGWLSDTKWALPAIMIVNIWRNIGFYMVIFLASLQMIPKEFLEAALIDGATSYKRFIYVVLPLLNPTVVFCLAISIIDALQIFTQVYVMTSGSGGIVPGGPLYSTTTIALYIYKIAFRDLEMGYATSVAFVLFLLIFIFTLIQIKFTERPFEY</sequence>
<comment type="similarity">
    <text evidence="7">Belongs to the binding-protein-dependent transport system permease family.</text>
</comment>
<feature type="transmembrane region" description="Helical" evidence="7">
    <location>
        <begin position="270"/>
        <end position="290"/>
    </location>
</feature>
<keyword evidence="6 7" id="KW-0472">Membrane</keyword>
<keyword evidence="5 7" id="KW-1133">Transmembrane helix</keyword>
<dbReference type="PANTHER" id="PTHR30193">
    <property type="entry name" value="ABC TRANSPORTER PERMEASE PROTEIN"/>
    <property type="match status" value="1"/>
</dbReference>
<protein>
    <submittedName>
        <fullName evidence="9">Sugar ABC transporter permease</fullName>
    </submittedName>
</protein>
<dbReference type="GO" id="GO:0055085">
    <property type="term" value="P:transmembrane transport"/>
    <property type="evidence" value="ECO:0007669"/>
    <property type="project" value="InterPro"/>
</dbReference>
<evidence type="ECO:0000256" key="7">
    <source>
        <dbReference type="RuleBase" id="RU363032"/>
    </source>
</evidence>
<organism evidence="9">
    <name type="scientific">Dictyoglomus turgidum</name>
    <dbReference type="NCBI Taxonomy" id="513050"/>
    <lineage>
        <taxon>Bacteria</taxon>
        <taxon>Pseudomonadati</taxon>
        <taxon>Dictyoglomota</taxon>
        <taxon>Dictyoglomia</taxon>
        <taxon>Dictyoglomales</taxon>
        <taxon>Dictyoglomaceae</taxon>
        <taxon>Dictyoglomus</taxon>
    </lineage>
</organism>
<evidence type="ECO:0000256" key="2">
    <source>
        <dbReference type="ARBA" id="ARBA00022448"/>
    </source>
</evidence>
<dbReference type="PANTHER" id="PTHR30193:SF37">
    <property type="entry name" value="INNER MEMBRANE ABC TRANSPORTER PERMEASE PROTEIN YCJO"/>
    <property type="match status" value="1"/>
</dbReference>
<dbReference type="PROSITE" id="PS50928">
    <property type="entry name" value="ABC_TM1"/>
    <property type="match status" value="1"/>
</dbReference>
<dbReference type="SUPFAM" id="SSF161098">
    <property type="entry name" value="MetI-like"/>
    <property type="match status" value="1"/>
</dbReference>
<keyword evidence="2 7" id="KW-0813">Transport</keyword>
<evidence type="ECO:0000256" key="1">
    <source>
        <dbReference type="ARBA" id="ARBA00004651"/>
    </source>
</evidence>
<feature type="transmembrane region" description="Helical" evidence="7">
    <location>
        <begin position="243"/>
        <end position="264"/>
    </location>
</feature>
<dbReference type="AlphaFoldDB" id="A0A7C3SP21"/>
<feature type="domain" description="ABC transmembrane type-1" evidence="8">
    <location>
        <begin position="71"/>
        <end position="291"/>
    </location>
</feature>